<evidence type="ECO:0000313" key="1">
    <source>
        <dbReference type="EMBL" id="CAG7718909.1"/>
    </source>
</evidence>
<dbReference type="EMBL" id="CAJVCH010057099">
    <property type="protein sequence ID" value="CAG7718909.1"/>
    <property type="molecule type" value="Genomic_DNA"/>
</dbReference>
<keyword evidence="2" id="KW-1185">Reference proteome</keyword>
<comment type="caution">
    <text evidence="1">The sequence shown here is derived from an EMBL/GenBank/DDBJ whole genome shotgun (WGS) entry which is preliminary data.</text>
</comment>
<dbReference type="AlphaFoldDB" id="A0A8J2NZI8"/>
<accession>A0A8J2NZI8</accession>
<dbReference type="OrthoDB" id="8052806at2759"/>
<evidence type="ECO:0000313" key="2">
    <source>
        <dbReference type="Proteomes" id="UP000708208"/>
    </source>
</evidence>
<organism evidence="1 2">
    <name type="scientific">Allacma fusca</name>
    <dbReference type="NCBI Taxonomy" id="39272"/>
    <lineage>
        <taxon>Eukaryota</taxon>
        <taxon>Metazoa</taxon>
        <taxon>Ecdysozoa</taxon>
        <taxon>Arthropoda</taxon>
        <taxon>Hexapoda</taxon>
        <taxon>Collembola</taxon>
        <taxon>Symphypleona</taxon>
        <taxon>Sminthuridae</taxon>
        <taxon>Allacma</taxon>
    </lineage>
</organism>
<gene>
    <name evidence="1" type="ORF">AFUS01_LOCUS8267</name>
</gene>
<proteinExistence type="predicted"/>
<protein>
    <submittedName>
        <fullName evidence="1">Uncharacterized protein</fullName>
    </submittedName>
</protein>
<dbReference type="Proteomes" id="UP000708208">
    <property type="component" value="Unassembled WGS sequence"/>
</dbReference>
<feature type="non-terminal residue" evidence="1">
    <location>
        <position position="60"/>
    </location>
</feature>
<name>A0A8J2NZI8_9HEXA</name>
<reference evidence="1" key="1">
    <citation type="submission" date="2021-06" db="EMBL/GenBank/DDBJ databases">
        <authorList>
            <person name="Hodson N. C."/>
            <person name="Mongue J. A."/>
            <person name="Jaron S. K."/>
        </authorList>
    </citation>
    <scope>NUCLEOTIDE SEQUENCE</scope>
</reference>
<sequence length="60" mass="7129">MMYRMFLIHPDDWKYQRIVWRESPNDPIEDFALTTVTYGEAASSFLATRTMKQLAIIEET</sequence>